<comment type="caution">
    <text evidence="5">The sequence shown here is derived from an EMBL/GenBank/DDBJ whole genome shotgun (WGS) entry which is preliminary data.</text>
</comment>
<dbReference type="EMBL" id="JBHSLF010000018">
    <property type="protein sequence ID" value="MFC5344127.1"/>
    <property type="molecule type" value="Genomic_DNA"/>
</dbReference>
<dbReference type="Pfam" id="PF12833">
    <property type="entry name" value="HTH_18"/>
    <property type="match status" value="1"/>
</dbReference>
<evidence type="ECO:0000313" key="5">
    <source>
        <dbReference type="EMBL" id="MFC5344127.1"/>
    </source>
</evidence>
<dbReference type="Gene3D" id="1.10.10.60">
    <property type="entry name" value="Homeodomain-like"/>
    <property type="match status" value="1"/>
</dbReference>
<evidence type="ECO:0000313" key="6">
    <source>
        <dbReference type="Proteomes" id="UP001596152"/>
    </source>
</evidence>
<dbReference type="InterPro" id="IPR018060">
    <property type="entry name" value="HTH_AraC"/>
</dbReference>
<protein>
    <submittedName>
        <fullName evidence="5">Helix-turn-helix transcriptional regulator</fullName>
    </submittedName>
</protein>
<dbReference type="InterPro" id="IPR009057">
    <property type="entry name" value="Homeodomain-like_sf"/>
</dbReference>
<evidence type="ECO:0000256" key="1">
    <source>
        <dbReference type="ARBA" id="ARBA00023015"/>
    </source>
</evidence>
<evidence type="ECO:0000259" key="4">
    <source>
        <dbReference type="PROSITE" id="PS01124"/>
    </source>
</evidence>
<accession>A0ABW0FQY6</accession>
<feature type="domain" description="HTH araC/xylS-type" evidence="4">
    <location>
        <begin position="218"/>
        <end position="317"/>
    </location>
</feature>
<dbReference type="PROSITE" id="PS00041">
    <property type="entry name" value="HTH_ARAC_FAMILY_1"/>
    <property type="match status" value="1"/>
</dbReference>
<keyword evidence="1" id="KW-0805">Transcription regulation</keyword>
<evidence type="ECO:0000256" key="3">
    <source>
        <dbReference type="ARBA" id="ARBA00023163"/>
    </source>
</evidence>
<dbReference type="InterPro" id="IPR035418">
    <property type="entry name" value="AraC-bd_2"/>
</dbReference>
<name>A0ABW0FQY6_9CAUL</name>
<keyword evidence="2" id="KW-0238">DNA-binding</keyword>
<dbReference type="PANTHER" id="PTHR46796:SF6">
    <property type="entry name" value="ARAC SUBFAMILY"/>
    <property type="match status" value="1"/>
</dbReference>
<dbReference type="RefSeq" id="WP_374037329.1">
    <property type="nucleotide sequence ID" value="NZ_CP169082.1"/>
</dbReference>
<keyword evidence="3" id="KW-0804">Transcription</keyword>
<dbReference type="InterPro" id="IPR018062">
    <property type="entry name" value="HTH_AraC-typ_CS"/>
</dbReference>
<dbReference type="Pfam" id="PF14525">
    <property type="entry name" value="AraC_binding_2"/>
    <property type="match status" value="1"/>
</dbReference>
<dbReference type="PANTHER" id="PTHR46796">
    <property type="entry name" value="HTH-TYPE TRANSCRIPTIONAL ACTIVATOR RHAS-RELATED"/>
    <property type="match status" value="1"/>
</dbReference>
<dbReference type="PROSITE" id="PS01124">
    <property type="entry name" value="HTH_ARAC_FAMILY_2"/>
    <property type="match status" value="1"/>
</dbReference>
<sequence>MSTTTWTTEGVAPGQRFEFWREERAKAVFGVQIEVDRDRRDAFEGHFTARQVGEATIVDLRASAYHLRRDDRDIADAPADAFCILQQMRGGGLFGAGGREYVGGPGAMAVGYSDRPYYNVPGDQPAFHSRAIKLPFARAAPLLNADRDLSMRLMIPNVGAPALLAAYATAFVDQAPGLSADGAEIAVDTLVRLALLAWTETDEREPENVAAIQRGRLSQAHTLIEHRIADPALSPTLVASALSISLRQLNLLFEASGTSFTAHVRRRRLNRAHQMLLTSPWLTITEIAYATGFDSMATFYRGFRAEYDCTPAEVRQERR</sequence>
<dbReference type="InterPro" id="IPR050204">
    <property type="entry name" value="AraC_XylS_family_regulators"/>
</dbReference>
<dbReference type="Proteomes" id="UP001596152">
    <property type="component" value="Unassembled WGS sequence"/>
</dbReference>
<dbReference type="SMART" id="SM00342">
    <property type="entry name" value="HTH_ARAC"/>
    <property type="match status" value="1"/>
</dbReference>
<gene>
    <name evidence="5" type="ORF">ACFPIE_09395</name>
</gene>
<evidence type="ECO:0000256" key="2">
    <source>
        <dbReference type="ARBA" id="ARBA00023125"/>
    </source>
</evidence>
<proteinExistence type="predicted"/>
<dbReference type="SUPFAM" id="SSF46689">
    <property type="entry name" value="Homeodomain-like"/>
    <property type="match status" value="1"/>
</dbReference>
<organism evidence="5 6">
    <name type="scientific">Brevundimonas staleyi</name>
    <dbReference type="NCBI Taxonomy" id="74326"/>
    <lineage>
        <taxon>Bacteria</taxon>
        <taxon>Pseudomonadati</taxon>
        <taxon>Pseudomonadota</taxon>
        <taxon>Alphaproteobacteria</taxon>
        <taxon>Caulobacterales</taxon>
        <taxon>Caulobacteraceae</taxon>
        <taxon>Brevundimonas</taxon>
    </lineage>
</organism>
<reference evidence="6" key="1">
    <citation type="journal article" date="2019" name="Int. J. Syst. Evol. Microbiol.">
        <title>The Global Catalogue of Microorganisms (GCM) 10K type strain sequencing project: providing services to taxonomists for standard genome sequencing and annotation.</title>
        <authorList>
            <consortium name="The Broad Institute Genomics Platform"/>
            <consortium name="The Broad Institute Genome Sequencing Center for Infectious Disease"/>
            <person name="Wu L."/>
            <person name="Ma J."/>
        </authorList>
    </citation>
    <scope>NUCLEOTIDE SEQUENCE [LARGE SCALE GENOMIC DNA]</scope>
    <source>
        <strain evidence="6">JCM 12125</strain>
    </source>
</reference>
<keyword evidence="6" id="KW-1185">Reference proteome</keyword>